<accession>A0A164ZCK9</accession>
<dbReference type="GO" id="GO:0005085">
    <property type="term" value="F:guanyl-nucleotide exchange factor activity"/>
    <property type="evidence" value="ECO:0007669"/>
    <property type="project" value="TreeGrafter"/>
</dbReference>
<dbReference type="PRINTS" id="PR00633">
    <property type="entry name" value="RCCNDNSATION"/>
</dbReference>
<feature type="repeat" description="RCC1" evidence="3">
    <location>
        <begin position="511"/>
        <end position="564"/>
    </location>
</feature>
<feature type="compositionally biased region" description="Basic and acidic residues" evidence="4">
    <location>
        <begin position="80"/>
        <end position="90"/>
    </location>
</feature>
<feature type="repeat" description="RCC1" evidence="3">
    <location>
        <begin position="439"/>
        <end position="510"/>
    </location>
</feature>
<dbReference type="Gene3D" id="2.130.10.30">
    <property type="entry name" value="Regulator of chromosome condensation 1/beta-lactamase-inhibitor protein II"/>
    <property type="match status" value="1"/>
</dbReference>
<keyword evidence="1" id="KW-0344">Guanine-nucleotide releasing factor</keyword>
<dbReference type="EMBL" id="KV419396">
    <property type="protein sequence ID" value="KZS97614.1"/>
    <property type="molecule type" value="Genomic_DNA"/>
</dbReference>
<dbReference type="PANTHER" id="PTHR45982:SF1">
    <property type="entry name" value="REGULATOR OF CHROMOSOME CONDENSATION"/>
    <property type="match status" value="1"/>
</dbReference>
<feature type="repeat" description="RCC1" evidence="3">
    <location>
        <begin position="377"/>
        <end position="438"/>
    </location>
</feature>
<feature type="repeat" description="RCC1" evidence="3">
    <location>
        <begin position="195"/>
        <end position="263"/>
    </location>
</feature>
<reference evidence="6 7" key="1">
    <citation type="journal article" date="2016" name="Mol. Biol. Evol.">
        <title>Comparative Genomics of Early-Diverging Mushroom-Forming Fungi Provides Insights into the Origins of Lignocellulose Decay Capabilities.</title>
        <authorList>
            <person name="Nagy L.G."/>
            <person name="Riley R."/>
            <person name="Tritt A."/>
            <person name="Adam C."/>
            <person name="Daum C."/>
            <person name="Floudas D."/>
            <person name="Sun H."/>
            <person name="Yadav J.S."/>
            <person name="Pangilinan J."/>
            <person name="Larsson K.H."/>
            <person name="Matsuura K."/>
            <person name="Barry K."/>
            <person name="Labutti K."/>
            <person name="Kuo R."/>
            <person name="Ohm R.A."/>
            <person name="Bhattacharya S.S."/>
            <person name="Shirouzu T."/>
            <person name="Yoshinaga Y."/>
            <person name="Martin F.M."/>
            <person name="Grigoriev I.V."/>
            <person name="Hibbett D.S."/>
        </authorList>
    </citation>
    <scope>NUCLEOTIDE SEQUENCE [LARGE SCALE GENOMIC DNA]</scope>
    <source>
        <strain evidence="6 7">HHB9708</strain>
    </source>
</reference>
<dbReference type="InterPro" id="IPR000408">
    <property type="entry name" value="Reg_chr_condens"/>
</dbReference>
<dbReference type="Pfam" id="PF25390">
    <property type="entry name" value="WD40_RLD"/>
    <property type="match status" value="1"/>
</dbReference>
<evidence type="ECO:0000256" key="3">
    <source>
        <dbReference type="PROSITE-ProRule" id="PRU00235"/>
    </source>
</evidence>
<dbReference type="PANTHER" id="PTHR45982">
    <property type="entry name" value="REGULATOR OF CHROMOSOME CONDENSATION"/>
    <property type="match status" value="1"/>
</dbReference>
<sequence>MPPKKQPTATTAKTAPTRVSSRKRAASPEPVLPAPKRATKENAAVKPPAAKKTDAPLDSTPVPKKRGRPATKRVNVAEGEQPREHDEPPPKKRVRKSAEPAEPLKQPTPYLPPKAMNALPIPPNHTRPGAQLFVWGAGNFGQFGMGHQHLGEFEKPKKNTWMEMGMQESKFGGEGAGIEAVAAGGLHTMFIDEAGRIWTCGVNDDAALGRPVKDVPDPDNPGHFLNTDILTSTPHVLQSLADENFRAVDIAAGDSISAAISTNGSLRVWGSFKANEGALGFSSASSHQWTPVPMFAGPKREACVAIANGNNHLLVLTASGAVYAWGAAEQGQLGRKILERRKINGVQPERVIIGKKSRKSTVIGAGSYTSYVVDSDGLVWGWGLNNMGQTGTSDQYDDEEPIVMAPKQVKGLSPQELGGARVVQINGGEHHTLFLTSDGRLFACGRGDGGQLGLPLDHPVVVERVQMLGENGTLDYIITPTELKFPVDTKEDPIVSISAGIRNNLAISRDGALYSWGEGNQGELGLGDETNAQVPTVLVRRTGGAWAAVGAACGGQHTLGMFRKKE</sequence>
<feature type="region of interest" description="Disordered" evidence="4">
    <location>
        <begin position="1"/>
        <end position="112"/>
    </location>
</feature>
<dbReference type="GO" id="GO:0005737">
    <property type="term" value="C:cytoplasm"/>
    <property type="evidence" value="ECO:0007669"/>
    <property type="project" value="TreeGrafter"/>
</dbReference>
<feature type="repeat" description="RCC1" evidence="3">
    <location>
        <begin position="264"/>
        <end position="319"/>
    </location>
</feature>
<dbReference type="PROSITE" id="PS50012">
    <property type="entry name" value="RCC1_3"/>
    <property type="match status" value="7"/>
</dbReference>
<dbReference type="SUPFAM" id="SSF50985">
    <property type="entry name" value="RCC1/BLIP-II"/>
    <property type="match status" value="1"/>
</dbReference>
<evidence type="ECO:0000256" key="2">
    <source>
        <dbReference type="ARBA" id="ARBA00022737"/>
    </source>
</evidence>
<dbReference type="AlphaFoldDB" id="A0A164ZCK9"/>
<dbReference type="InterPro" id="IPR009091">
    <property type="entry name" value="RCC1/BLIP-II"/>
</dbReference>
<dbReference type="InterPro" id="IPR051553">
    <property type="entry name" value="Ran_GTPase-activating"/>
</dbReference>
<dbReference type="PROSITE" id="PS00626">
    <property type="entry name" value="RCC1_2"/>
    <property type="match status" value="1"/>
</dbReference>
<feature type="repeat" description="RCC1" evidence="3">
    <location>
        <begin position="130"/>
        <end position="194"/>
    </location>
</feature>
<keyword evidence="2" id="KW-0677">Repeat</keyword>
<evidence type="ECO:0000259" key="5">
    <source>
        <dbReference type="Pfam" id="PF25390"/>
    </source>
</evidence>
<gene>
    <name evidence="6" type="ORF">SISNIDRAFT_405315</name>
</gene>
<evidence type="ECO:0000313" key="7">
    <source>
        <dbReference type="Proteomes" id="UP000076722"/>
    </source>
</evidence>
<dbReference type="OrthoDB" id="61110at2759"/>
<evidence type="ECO:0000313" key="6">
    <source>
        <dbReference type="EMBL" id="KZS97614.1"/>
    </source>
</evidence>
<evidence type="ECO:0000256" key="4">
    <source>
        <dbReference type="SAM" id="MobiDB-lite"/>
    </source>
</evidence>
<protein>
    <submittedName>
        <fullName evidence="6">RCC1/BLIP-II protein</fullName>
    </submittedName>
</protein>
<dbReference type="InterPro" id="IPR058923">
    <property type="entry name" value="RCC1-like_dom"/>
</dbReference>
<dbReference type="Proteomes" id="UP000076722">
    <property type="component" value="Unassembled WGS sequence"/>
</dbReference>
<dbReference type="STRING" id="1314777.A0A164ZCK9"/>
<feature type="compositionally biased region" description="Low complexity" evidence="4">
    <location>
        <begin position="1"/>
        <end position="17"/>
    </location>
</feature>
<proteinExistence type="predicted"/>
<feature type="domain" description="RCC1-like" evidence="5">
    <location>
        <begin position="131"/>
        <end position="559"/>
    </location>
</feature>
<feature type="repeat" description="RCC1" evidence="3">
    <location>
        <begin position="320"/>
        <end position="376"/>
    </location>
</feature>
<name>A0A164ZCK9_9AGAM</name>
<evidence type="ECO:0000256" key="1">
    <source>
        <dbReference type="ARBA" id="ARBA00022658"/>
    </source>
</evidence>
<keyword evidence="7" id="KW-1185">Reference proteome</keyword>
<organism evidence="6 7">
    <name type="scientific">Sistotremastrum niveocremeum HHB9708</name>
    <dbReference type="NCBI Taxonomy" id="1314777"/>
    <lineage>
        <taxon>Eukaryota</taxon>
        <taxon>Fungi</taxon>
        <taxon>Dikarya</taxon>
        <taxon>Basidiomycota</taxon>
        <taxon>Agaricomycotina</taxon>
        <taxon>Agaricomycetes</taxon>
        <taxon>Sistotremastrales</taxon>
        <taxon>Sistotremastraceae</taxon>
        <taxon>Sertulicium</taxon>
        <taxon>Sertulicium niveocremeum</taxon>
    </lineage>
</organism>